<reference evidence="3" key="1">
    <citation type="journal article" date="2019" name="Int. J. Syst. Evol. Microbiol.">
        <title>The Global Catalogue of Microorganisms (GCM) 10K type strain sequencing project: providing services to taxonomists for standard genome sequencing and annotation.</title>
        <authorList>
            <consortium name="The Broad Institute Genomics Platform"/>
            <consortium name="The Broad Institute Genome Sequencing Center for Infectious Disease"/>
            <person name="Wu L."/>
            <person name="Ma J."/>
        </authorList>
    </citation>
    <scope>NUCLEOTIDE SEQUENCE [LARGE SCALE GENOMIC DNA]</scope>
    <source>
        <strain evidence="3">JCM 16082</strain>
    </source>
</reference>
<dbReference type="InterPro" id="IPR011652">
    <property type="entry name" value="MORN_2"/>
</dbReference>
<feature type="signal peptide" evidence="1">
    <location>
        <begin position="1"/>
        <end position="25"/>
    </location>
</feature>
<name>A0ABP3XRP4_9FLAO</name>
<comment type="caution">
    <text evidence="2">The sequence shown here is derived from an EMBL/GenBank/DDBJ whole genome shotgun (WGS) entry which is preliminary data.</text>
</comment>
<sequence>MIKNVNLVILFIALFCSLATSSAQDIIFDENETYYSNGQLKERCDNRYDGERSGTCKTYYKDGTLKSLGVYKKGKKDGAWKTYHSNGELKEEGSYTAGKLWGEWKIFHDNGTLFQKATYNDMGYLEGKLERYHKSGKKAEIGEAKGSGVYQWIESYDTKGRLIDENNLNFEWITYKDDGTIYRSGFYKNGKEHGKWSHFDDDGVLTFFSLKEQGATISLTSFYNNGSLKREVTYKDELPYDEIKYSKDNGKIIYTKKHEKNRLIEKHFYKDGQLERLKIYVNGKKQDKWMSYYCNGEVSKQESYDDGQPEGEWLQFDRKGNRTYKAIIKDNVVKVYDEKNQIIETSNLRGQ</sequence>
<dbReference type="Pfam" id="PF07661">
    <property type="entry name" value="MORN_2"/>
    <property type="match status" value="4"/>
</dbReference>
<evidence type="ECO:0000313" key="3">
    <source>
        <dbReference type="Proteomes" id="UP001500507"/>
    </source>
</evidence>
<protein>
    <recommendedName>
        <fullName evidence="4">Toxin-antitoxin system YwqK family antitoxin</fullName>
    </recommendedName>
</protein>
<accession>A0ABP3XRP4</accession>
<evidence type="ECO:0000256" key="1">
    <source>
        <dbReference type="SAM" id="SignalP"/>
    </source>
</evidence>
<evidence type="ECO:0008006" key="4">
    <source>
        <dbReference type="Google" id="ProtNLM"/>
    </source>
</evidence>
<gene>
    <name evidence="2" type="ORF">GCM10009117_12210</name>
</gene>
<dbReference type="PANTHER" id="PTHR33706:SF1">
    <property type="entry name" value="TPR REPEAT PROTEIN"/>
    <property type="match status" value="1"/>
</dbReference>
<evidence type="ECO:0000313" key="2">
    <source>
        <dbReference type="EMBL" id="GAA0872074.1"/>
    </source>
</evidence>
<dbReference type="EMBL" id="BAAAFG010000013">
    <property type="protein sequence ID" value="GAA0872074.1"/>
    <property type="molecule type" value="Genomic_DNA"/>
</dbReference>
<dbReference type="RefSeq" id="WP_343764909.1">
    <property type="nucleotide sequence ID" value="NZ_BAAAFG010000013.1"/>
</dbReference>
<dbReference type="PANTHER" id="PTHR33706">
    <property type="entry name" value="MORN VARIANT REPEAT PROTEIN"/>
    <property type="match status" value="1"/>
</dbReference>
<dbReference type="Gene3D" id="3.90.930.1">
    <property type="match status" value="2"/>
</dbReference>
<proteinExistence type="predicted"/>
<dbReference type="Proteomes" id="UP001500507">
    <property type="component" value="Unassembled WGS sequence"/>
</dbReference>
<dbReference type="SUPFAM" id="SSF82185">
    <property type="entry name" value="Histone H3 K4-specific methyltransferase SET7/9 N-terminal domain"/>
    <property type="match status" value="2"/>
</dbReference>
<organism evidence="2 3">
    <name type="scientific">Gangjinia marincola</name>
    <dbReference type="NCBI Taxonomy" id="578463"/>
    <lineage>
        <taxon>Bacteria</taxon>
        <taxon>Pseudomonadati</taxon>
        <taxon>Bacteroidota</taxon>
        <taxon>Flavobacteriia</taxon>
        <taxon>Flavobacteriales</taxon>
        <taxon>Flavobacteriaceae</taxon>
        <taxon>Gangjinia</taxon>
    </lineage>
</organism>
<feature type="chain" id="PRO_5045984500" description="Toxin-antitoxin system YwqK family antitoxin" evidence="1">
    <location>
        <begin position="26"/>
        <end position="351"/>
    </location>
</feature>
<keyword evidence="3" id="KW-1185">Reference proteome</keyword>
<keyword evidence="1" id="KW-0732">Signal</keyword>